<dbReference type="Pfam" id="PF02540">
    <property type="entry name" value="NAD_synthase"/>
    <property type="match status" value="1"/>
</dbReference>
<evidence type="ECO:0000256" key="3">
    <source>
        <dbReference type="ARBA" id="ARBA00012389"/>
    </source>
</evidence>
<reference evidence="14 15" key="1">
    <citation type="journal article" date="2015" name="Nature">
        <title>rRNA introns, odd ribosomes, and small enigmatic genomes across a large radiation of phyla.</title>
        <authorList>
            <person name="Brown C.T."/>
            <person name="Hug L.A."/>
            <person name="Thomas B.C."/>
            <person name="Sharon I."/>
            <person name="Castelle C.J."/>
            <person name="Singh A."/>
            <person name="Wilkins M.J."/>
            <person name="Williams K.H."/>
            <person name="Banfield J.F."/>
        </authorList>
    </citation>
    <scope>NUCLEOTIDE SEQUENCE [LARGE SCALE GENOMIC DNA]</scope>
</reference>
<keyword evidence="6" id="KW-0808">Transferase</keyword>
<dbReference type="GO" id="GO:0005524">
    <property type="term" value="F:ATP binding"/>
    <property type="evidence" value="ECO:0007669"/>
    <property type="project" value="UniProtKB-KW"/>
</dbReference>
<dbReference type="PROSITE" id="PS50263">
    <property type="entry name" value="CN_HYDROLASE"/>
    <property type="match status" value="1"/>
</dbReference>
<keyword evidence="4 12" id="KW-0436">Ligase</keyword>
<dbReference type="InterPro" id="IPR004821">
    <property type="entry name" value="Cyt_trans-like"/>
</dbReference>
<dbReference type="GO" id="GO:0005737">
    <property type="term" value="C:cytoplasm"/>
    <property type="evidence" value="ECO:0007669"/>
    <property type="project" value="InterPro"/>
</dbReference>
<dbReference type="PANTHER" id="PTHR23090">
    <property type="entry name" value="NH 3 /GLUTAMINE-DEPENDENT NAD + SYNTHETASE"/>
    <property type="match status" value="1"/>
</dbReference>
<comment type="pathway">
    <text evidence="2">Cofactor biosynthesis; NAD(+) biosynthesis; deamido-NAD(+) from nicotinate D-ribonucleotide: step 1/1.</text>
</comment>
<evidence type="ECO:0000256" key="11">
    <source>
        <dbReference type="ARBA" id="ARBA00048721"/>
    </source>
</evidence>
<dbReference type="Proteomes" id="UP000034072">
    <property type="component" value="Unassembled WGS sequence"/>
</dbReference>
<dbReference type="GO" id="GO:0004359">
    <property type="term" value="F:glutaminase activity"/>
    <property type="evidence" value="ECO:0007669"/>
    <property type="project" value="InterPro"/>
</dbReference>
<comment type="catalytic activity">
    <reaction evidence="11">
        <text>nicotinate beta-D-ribonucleotide + ATP + H(+) = deamido-NAD(+) + diphosphate</text>
        <dbReference type="Rhea" id="RHEA:22860"/>
        <dbReference type="ChEBI" id="CHEBI:15378"/>
        <dbReference type="ChEBI" id="CHEBI:30616"/>
        <dbReference type="ChEBI" id="CHEBI:33019"/>
        <dbReference type="ChEBI" id="CHEBI:57502"/>
        <dbReference type="ChEBI" id="CHEBI:58437"/>
        <dbReference type="EC" id="2.7.7.18"/>
    </reaction>
</comment>
<evidence type="ECO:0000256" key="6">
    <source>
        <dbReference type="ARBA" id="ARBA00022679"/>
    </source>
</evidence>
<dbReference type="InterPro" id="IPR003010">
    <property type="entry name" value="C-N_Hydrolase"/>
</dbReference>
<evidence type="ECO:0000256" key="1">
    <source>
        <dbReference type="ARBA" id="ARBA00002324"/>
    </source>
</evidence>
<evidence type="ECO:0000256" key="2">
    <source>
        <dbReference type="ARBA" id="ARBA00005019"/>
    </source>
</evidence>
<evidence type="ECO:0000313" key="14">
    <source>
        <dbReference type="EMBL" id="KKR39963.1"/>
    </source>
</evidence>
<dbReference type="Gene3D" id="3.60.110.10">
    <property type="entry name" value="Carbon-nitrogen hydrolase"/>
    <property type="match status" value="1"/>
</dbReference>
<evidence type="ECO:0000256" key="10">
    <source>
        <dbReference type="ARBA" id="ARBA00023027"/>
    </source>
</evidence>
<keyword evidence="5" id="KW-0662">Pyridine nucleotide biosynthesis</keyword>
<dbReference type="Pfam" id="PF01467">
    <property type="entry name" value="CTP_transf_like"/>
    <property type="match status" value="1"/>
</dbReference>
<comment type="caution">
    <text evidence="14">The sequence shown here is derived from an EMBL/GenBank/DDBJ whole genome shotgun (WGS) entry which is preliminary data.</text>
</comment>
<dbReference type="Gene3D" id="3.40.50.620">
    <property type="entry name" value="HUPs"/>
    <property type="match status" value="2"/>
</dbReference>
<dbReference type="SUPFAM" id="SSF52374">
    <property type="entry name" value="Nucleotidylyl transferase"/>
    <property type="match status" value="1"/>
</dbReference>
<protein>
    <recommendedName>
        <fullName evidence="3">nicotinate-nucleotide adenylyltransferase</fullName>
        <ecNumber evidence="3">2.7.7.18</ecNumber>
    </recommendedName>
</protein>
<dbReference type="CDD" id="cd07570">
    <property type="entry name" value="GAT_Gln-NAD-synth"/>
    <property type="match status" value="1"/>
</dbReference>
<dbReference type="EMBL" id="LBXZ01000012">
    <property type="protein sequence ID" value="KKR39963.1"/>
    <property type="molecule type" value="Genomic_DNA"/>
</dbReference>
<comment type="similarity">
    <text evidence="12">Belongs to the NAD synthetase family.</text>
</comment>
<dbReference type="PATRIC" id="fig|1619033.3.peg.802"/>
<dbReference type="EC" id="2.7.7.18" evidence="3"/>
<proteinExistence type="inferred from homology"/>
<comment type="function">
    <text evidence="1">Catalyzes the reversible adenylation of nicotinate mononucleotide (NaMN) to nicotinic acid adenine dinucleotide (NaAD).</text>
</comment>
<name>A0A0G0QII4_9BACT</name>
<dbReference type="CDD" id="cd00553">
    <property type="entry name" value="NAD_synthase"/>
    <property type="match status" value="1"/>
</dbReference>
<sequence length="807" mass="90705">MASLTGVKLAICQMPVVVGRPDLNVRYMRQEISDAKDKGVDIIIFPELSVTGYIIGDMFEREEFILDAYKSCDAMLREVTKDGITAIVGVPVYDNGLRGEDGRRRLYNAAVVYSDGKYIGKAIKTLQPNYRMFDDDRHFYSERKLAQENGLDLNMINNVFAIKLRDSRIIRPGVMLCEDGWPDDYYIDPSEALMNNGAELIINISASPWGWQKNRKRHSVVKELLTKRKVSMVYVNNTGLQNNGKNLIVFDGSSTVYNANGEVVYEVAPYAVGNHYFEFTEKLPVVIQNKQDDSRELYLAVHNAIKEFCSSFKKIIIGVSGGIDSAVAAAAYVDALGKDKVLGVFMPFSKYSSTESEVRARAIAESLGIEFRVVSIDAIVDSIAGLLSTQEGTLEYENIQARARMEVLAAIAQREGGVFVCNTNKVEAAFGYGTMYGDIAGALALLADMVKREVYQLGNYYNEQVFGRQVIPADCFNIAPTAELGLNQKDPFDYGNLLRRGYHDEMVRAFTEFRLGPEWFIEAYMSKQLEIELKLEAGTIDRLFPSAGKFVADLEKHWALYRRAFFKTNQMPPILIVSKRAFGYDLRRSMVTPHFTGRYRRLKAFVLPKEPRRIAIYGGSFNPPGLNHLQVVQSALKSFDTVIVVPCGPRGDKDSINTVTFVDRKNMIEMAFGDVPGVEIDWRDLKSGDFTPTYQLQEIYKAEFPDDEIWFVVGSDIVLKGSDGLSLIQRMWRQGKRIWQELNWAVIARSNVAIPADNMPPNFLLLAASDIFGSSSTIRQMVADGKDIGDFVDDEVGEYIAKKGLYR</sequence>
<keyword evidence="9 12" id="KW-0067">ATP-binding</keyword>
<dbReference type="InterPro" id="IPR014729">
    <property type="entry name" value="Rossmann-like_a/b/a_fold"/>
</dbReference>
<evidence type="ECO:0000313" key="15">
    <source>
        <dbReference type="Proteomes" id="UP000034072"/>
    </source>
</evidence>
<dbReference type="UniPathway" id="UPA00253">
    <property type="reaction ID" value="UER00332"/>
</dbReference>
<gene>
    <name evidence="14" type="ORF">UT75_C0012G0007</name>
</gene>
<evidence type="ECO:0000256" key="5">
    <source>
        <dbReference type="ARBA" id="ARBA00022642"/>
    </source>
</evidence>
<dbReference type="InterPro" id="IPR036526">
    <property type="entry name" value="C-N_Hydrolase_sf"/>
</dbReference>
<evidence type="ECO:0000256" key="4">
    <source>
        <dbReference type="ARBA" id="ARBA00022598"/>
    </source>
</evidence>
<evidence type="ECO:0000256" key="7">
    <source>
        <dbReference type="ARBA" id="ARBA00022695"/>
    </source>
</evidence>
<organism evidence="14 15">
    <name type="scientific">Candidatus Yanofskybacteria bacterium GW2011_GWE2_40_11</name>
    <dbReference type="NCBI Taxonomy" id="1619033"/>
    <lineage>
        <taxon>Bacteria</taxon>
        <taxon>Candidatus Yanofskyibacteriota</taxon>
    </lineage>
</organism>
<evidence type="ECO:0000256" key="9">
    <source>
        <dbReference type="ARBA" id="ARBA00022840"/>
    </source>
</evidence>
<dbReference type="Pfam" id="PF00795">
    <property type="entry name" value="CN_hydrolase"/>
    <property type="match status" value="1"/>
</dbReference>
<dbReference type="PANTHER" id="PTHR23090:SF7">
    <property type="entry name" value="NH(3)-DEPENDENT NAD(+) SYNTHETASE"/>
    <property type="match status" value="1"/>
</dbReference>
<dbReference type="GO" id="GO:0003952">
    <property type="term" value="F:NAD+ synthase (glutamine-hydrolyzing) activity"/>
    <property type="evidence" value="ECO:0007669"/>
    <property type="project" value="InterPro"/>
</dbReference>
<dbReference type="GO" id="GO:0009435">
    <property type="term" value="P:NAD+ biosynthetic process"/>
    <property type="evidence" value="ECO:0007669"/>
    <property type="project" value="UniProtKB-UniPathway"/>
</dbReference>
<accession>A0A0G0QII4</accession>
<dbReference type="GO" id="GO:0004515">
    <property type="term" value="F:nicotinate-nucleotide adenylyltransferase activity"/>
    <property type="evidence" value="ECO:0007669"/>
    <property type="project" value="UniProtKB-EC"/>
</dbReference>
<dbReference type="InterPro" id="IPR005248">
    <property type="entry name" value="NadD/NMNAT"/>
</dbReference>
<evidence type="ECO:0000256" key="8">
    <source>
        <dbReference type="ARBA" id="ARBA00022741"/>
    </source>
</evidence>
<keyword evidence="10 12" id="KW-0520">NAD</keyword>
<dbReference type="SUPFAM" id="SSF56317">
    <property type="entry name" value="Carbon-nitrogen hydrolase"/>
    <property type="match status" value="1"/>
</dbReference>
<feature type="domain" description="CN hydrolase" evidence="13">
    <location>
        <begin position="7"/>
        <end position="281"/>
    </location>
</feature>
<dbReference type="NCBIfam" id="TIGR00552">
    <property type="entry name" value="nadE"/>
    <property type="match status" value="1"/>
</dbReference>
<dbReference type="AlphaFoldDB" id="A0A0G0QII4"/>
<dbReference type="SUPFAM" id="SSF52402">
    <property type="entry name" value="Adenine nucleotide alpha hydrolases-like"/>
    <property type="match status" value="1"/>
</dbReference>
<evidence type="ECO:0000259" key="13">
    <source>
        <dbReference type="PROSITE" id="PS50263"/>
    </source>
</evidence>
<dbReference type="InterPro" id="IPR003694">
    <property type="entry name" value="NAD_synthase"/>
</dbReference>
<keyword evidence="7" id="KW-0548">Nucleotidyltransferase</keyword>
<keyword evidence="8 12" id="KW-0547">Nucleotide-binding</keyword>
<dbReference type="CDD" id="cd02165">
    <property type="entry name" value="NMNAT"/>
    <property type="match status" value="1"/>
</dbReference>
<dbReference type="InterPro" id="IPR022310">
    <property type="entry name" value="NAD/GMP_synthase"/>
</dbReference>
<evidence type="ECO:0000256" key="12">
    <source>
        <dbReference type="RuleBase" id="RU003811"/>
    </source>
</evidence>